<evidence type="ECO:0000313" key="14">
    <source>
        <dbReference type="Proteomes" id="UP000813463"/>
    </source>
</evidence>
<feature type="region of interest" description="Disordered" evidence="10">
    <location>
        <begin position="994"/>
        <end position="1013"/>
    </location>
</feature>
<dbReference type="GO" id="GO:0005524">
    <property type="term" value="F:ATP binding"/>
    <property type="evidence" value="ECO:0007669"/>
    <property type="project" value="UniProtKB-KW"/>
</dbReference>
<feature type="compositionally biased region" description="Basic residues" evidence="10">
    <location>
        <begin position="1162"/>
        <end position="1172"/>
    </location>
</feature>
<dbReference type="Gene3D" id="1.25.40.20">
    <property type="entry name" value="Ankyrin repeat-containing domain"/>
    <property type="match status" value="1"/>
</dbReference>
<evidence type="ECO:0000256" key="7">
    <source>
        <dbReference type="ARBA" id="ARBA00023242"/>
    </source>
</evidence>
<keyword evidence="2" id="KW-0547">Nucleotide-binding</keyword>
<evidence type="ECO:0000256" key="6">
    <source>
        <dbReference type="ARBA" id="ARBA00022884"/>
    </source>
</evidence>
<keyword evidence="4 15" id="KW-0347">Helicase</keyword>
<name>A0A9R0J9J6_SPIOL</name>
<dbReference type="Proteomes" id="UP000813463">
    <property type="component" value="Chromosome 3"/>
</dbReference>
<evidence type="ECO:0000256" key="10">
    <source>
        <dbReference type="SAM" id="MobiDB-lite"/>
    </source>
</evidence>
<dbReference type="Gene3D" id="1.20.120.1080">
    <property type="match status" value="1"/>
</dbReference>
<dbReference type="GO" id="GO:0003724">
    <property type="term" value="F:RNA helicase activity"/>
    <property type="evidence" value="ECO:0007669"/>
    <property type="project" value="UniProtKB-EC"/>
</dbReference>
<evidence type="ECO:0000313" key="15">
    <source>
        <dbReference type="RefSeq" id="XP_021863736.1"/>
    </source>
</evidence>
<feature type="region of interest" description="Disordered" evidence="10">
    <location>
        <begin position="1144"/>
        <end position="1172"/>
    </location>
</feature>
<feature type="compositionally biased region" description="Polar residues" evidence="10">
    <location>
        <begin position="1144"/>
        <end position="1153"/>
    </location>
</feature>
<gene>
    <name evidence="15" type="primary">LOC110802599</name>
</gene>
<comment type="catalytic activity">
    <reaction evidence="8">
        <text>ATP + H2O = ADP + phosphate + H(+)</text>
        <dbReference type="Rhea" id="RHEA:13065"/>
        <dbReference type="ChEBI" id="CHEBI:15377"/>
        <dbReference type="ChEBI" id="CHEBI:15378"/>
        <dbReference type="ChEBI" id="CHEBI:30616"/>
        <dbReference type="ChEBI" id="CHEBI:43474"/>
        <dbReference type="ChEBI" id="CHEBI:456216"/>
        <dbReference type="EC" id="3.6.4.13"/>
    </reaction>
</comment>
<dbReference type="SMART" id="SM00490">
    <property type="entry name" value="HELICc"/>
    <property type="match status" value="1"/>
</dbReference>
<feature type="domain" description="Helicase ATP-binding" evidence="12">
    <location>
        <begin position="195"/>
        <end position="369"/>
    </location>
</feature>
<dbReference type="Pfam" id="PF21010">
    <property type="entry name" value="HA2_C"/>
    <property type="match status" value="1"/>
</dbReference>
<dbReference type="Pfam" id="PF00271">
    <property type="entry name" value="Helicase_C"/>
    <property type="match status" value="1"/>
</dbReference>
<keyword evidence="14" id="KW-1185">Reference proteome</keyword>
<reference evidence="15" key="2">
    <citation type="submission" date="2025-08" db="UniProtKB">
        <authorList>
            <consortium name="RefSeq"/>
        </authorList>
    </citation>
    <scope>IDENTIFICATION</scope>
    <source>
        <tissue evidence="15">Leaf</tissue>
    </source>
</reference>
<dbReference type="SUPFAM" id="SSF82708">
    <property type="entry name" value="R3H domain"/>
    <property type="match status" value="1"/>
</dbReference>
<dbReference type="PROSITE" id="PS00690">
    <property type="entry name" value="DEAH_ATP_HELICASE"/>
    <property type="match status" value="1"/>
</dbReference>
<evidence type="ECO:0000259" key="13">
    <source>
        <dbReference type="PROSITE" id="PS51194"/>
    </source>
</evidence>
<dbReference type="Pfam" id="PF04408">
    <property type="entry name" value="WHD_HA2"/>
    <property type="match status" value="1"/>
</dbReference>
<dbReference type="PANTHER" id="PTHR18934">
    <property type="entry name" value="ATP-DEPENDENT RNA HELICASE"/>
    <property type="match status" value="1"/>
</dbReference>
<dbReference type="SMART" id="SM00487">
    <property type="entry name" value="DEXDc"/>
    <property type="match status" value="1"/>
</dbReference>
<evidence type="ECO:0000256" key="8">
    <source>
        <dbReference type="ARBA" id="ARBA00047984"/>
    </source>
</evidence>
<comment type="subcellular location">
    <subcellularLocation>
        <location evidence="1">Nucleus</location>
    </subcellularLocation>
</comment>
<dbReference type="SUPFAM" id="SSF48403">
    <property type="entry name" value="Ankyrin repeat"/>
    <property type="match status" value="1"/>
</dbReference>
<dbReference type="GeneID" id="110802599"/>
<dbReference type="InterPro" id="IPR001374">
    <property type="entry name" value="R3H_dom"/>
</dbReference>
<dbReference type="InterPro" id="IPR011709">
    <property type="entry name" value="DEAD-box_helicase_OB_fold"/>
</dbReference>
<comment type="similarity">
    <text evidence="9">Belongs to the DExH box helicase family.</text>
</comment>
<dbReference type="InterPro" id="IPR001650">
    <property type="entry name" value="Helicase_C-like"/>
</dbReference>
<dbReference type="InterPro" id="IPR007502">
    <property type="entry name" value="Helicase-assoc_dom"/>
</dbReference>
<dbReference type="GO" id="GO:0016787">
    <property type="term" value="F:hydrolase activity"/>
    <property type="evidence" value="ECO:0007669"/>
    <property type="project" value="UniProtKB-KW"/>
</dbReference>
<dbReference type="GO" id="GO:0005634">
    <property type="term" value="C:nucleus"/>
    <property type="evidence" value="ECO:0007669"/>
    <property type="project" value="UniProtKB-SubCell"/>
</dbReference>
<dbReference type="InterPro" id="IPR002464">
    <property type="entry name" value="DNA/RNA_helicase_DEAH_CS"/>
</dbReference>
<dbReference type="Pfam" id="PF01424">
    <property type="entry name" value="R3H"/>
    <property type="match status" value="1"/>
</dbReference>
<dbReference type="RefSeq" id="XP_021863736.1">
    <property type="nucleotide sequence ID" value="XM_022008044.2"/>
</dbReference>
<reference evidence="14" key="1">
    <citation type="journal article" date="2021" name="Nat. Commun.">
        <title>Genomic analyses provide insights into spinach domestication and the genetic basis of agronomic traits.</title>
        <authorList>
            <person name="Cai X."/>
            <person name="Sun X."/>
            <person name="Xu C."/>
            <person name="Sun H."/>
            <person name="Wang X."/>
            <person name="Ge C."/>
            <person name="Zhang Z."/>
            <person name="Wang Q."/>
            <person name="Fei Z."/>
            <person name="Jiao C."/>
            <person name="Wang Q."/>
        </authorList>
    </citation>
    <scope>NUCLEOTIDE SEQUENCE [LARGE SCALE GENOMIC DNA]</scope>
    <source>
        <strain evidence="14">cv. Varoflay</strain>
    </source>
</reference>
<protein>
    <submittedName>
        <fullName evidence="15">DExH-box ATP-dependent RNA helicase DExH6</fullName>
    </submittedName>
</protein>
<evidence type="ECO:0000256" key="3">
    <source>
        <dbReference type="ARBA" id="ARBA00022801"/>
    </source>
</evidence>
<sequence>MVKSSQKRQKFGSFFGPEHTAGVGETTRIGITKQLQQFRASHDQVYTFEANMTNRERAVVHQESKKMGMISKSTGKGVQRCVAVYKSKQKSDCLEKKENSVIKFSEESKRVLTDLFIHYPPGEDEARKQNFNKPSGNIPKSRERDNIFCMPVMSKAEIKKKVELFTSKIQKTRNLKEIFEKRSKLPIANFQDIITSTVANHQVVLISGETGCGKTTQVPQYLLDCMWARGEPCKIICTQPRRISATSVAERISTERGECIGESVGYKIRLDTKGGRNSSIIFCTNGIMLRVLVARGSNKSLSGAVDLSQISYIIVDEIHERDQHCDFMLAILRDLLPTYPNLRMVLMSATLDAERFSQYFGGCPIIRVPGFTHPVKSFYLEEVLSILKTPENDHLNSSSSSHLNEEGSLSEESCVALDEAIALASSNEEFDPLLELISSVGTPKALNYQHSSTGVTPLMVFAGKGRVGDMCTLLSLGADCHLQARDGSTALDWAKRENQPEAKEIIMKHMVDSSSSSVEEQQLLENYMSRFNPEFIDVVLIGKLLTKICLESENGAILVFLSSWEDINRTRETLFAKPFFKDSSKFLILSLHSMVPATEQKKVFKRPPVGCRKIILSTNIAETAITIDDVVYVIDGGRMKEKSYDPYSNVSTLQSSWTSKASAKQREGRAGRCQPGVCYHLYSKLRAVSLPDFQVPEIRRMPIEELCLQVKMLDPNCKVEDFLKKTLDPPVSETIKNAITVLQEIGALSLDERLTELGKKLGTLPVHPLTSKMIFFAILLNCLDPALTLACAAAYRDPFTIPMLPNDKKRATAAKEELASLYGGYSDQLAIVAAFDCWRSAKEKGQESRFCSEYFVSPSIMNMLSGMRKQLVNELIRTGCIPEDVSSCSMNAREPGIIRAILVAGLYPMVGRLHAPFKRGRKLTVETASGEEVHLHPHSINSKLCINESDEPLLLVYDEITRGDSGLNTRNITIIGPLPVLLLATDIVVAPARDDTGNDSGSDAAGDEDNDAGEMEGIEKLSKPEEVMSLPENAVTLIVDRWLSFESTALEVAQIYCLRERLSAAILFKVTNPSSVLPPTLGTSVYAIACLLAYDGMMGVSLNESVETLTSMVHNTEIGNSSAGKKKANHVPKSFLTSLINHTTPQISNSSSRPARAMGGSSKRRRGNNKSG</sequence>
<dbReference type="FunFam" id="3.40.50.300:FF:000526">
    <property type="entry name" value="DExH-box ATP-dependent RNA helicase DExH3"/>
    <property type="match status" value="1"/>
</dbReference>
<dbReference type="Gene3D" id="3.30.1370.50">
    <property type="entry name" value="R3H-like domain"/>
    <property type="match status" value="1"/>
</dbReference>
<evidence type="ECO:0000256" key="4">
    <source>
        <dbReference type="ARBA" id="ARBA00022806"/>
    </source>
</evidence>
<keyword evidence="7" id="KW-0539">Nucleus</keyword>
<dbReference type="InterPro" id="IPR036867">
    <property type="entry name" value="R3H_dom_sf"/>
</dbReference>
<keyword evidence="5" id="KW-0067">ATP-binding</keyword>
<dbReference type="SMART" id="SM00393">
    <property type="entry name" value="R3H"/>
    <property type="match status" value="1"/>
</dbReference>
<dbReference type="SMART" id="SM00847">
    <property type="entry name" value="HA2"/>
    <property type="match status" value="1"/>
</dbReference>
<dbReference type="PROSITE" id="PS51194">
    <property type="entry name" value="HELICASE_CTER"/>
    <property type="match status" value="1"/>
</dbReference>
<dbReference type="InterPro" id="IPR036770">
    <property type="entry name" value="Ankyrin_rpt-contain_sf"/>
</dbReference>
<keyword evidence="3" id="KW-0378">Hydrolase</keyword>
<organism evidence="14 15">
    <name type="scientific">Spinacia oleracea</name>
    <name type="common">Spinach</name>
    <dbReference type="NCBI Taxonomy" id="3562"/>
    <lineage>
        <taxon>Eukaryota</taxon>
        <taxon>Viridiplantae</taxon>
        <taxon>Streptophyta</taxon>
        <taxon>Embryophyta</taxon>
        <taxon>Tracheophyta</taxon>
        <taxon>Spermatophyta</taxon>
        <taxon>Magnoliopsida</taxon>
        <taxon>eudicotyledons</taxon>
        <taxon>Gunneridae</taxon>
        <taxon>Pentapetalae</taxon>
        <taxon>Caryophyllales</taxon>
        <taxon>Chenopodiaceae</taxon>
        <taxon>Chenopodioideae</taxon>
        <taxon>Anserineae</taxon>
        <taxon>Spinacia</taxon>
    </lineage>
</organism>
<dbReference type="InterPro" id="IPR027417">
    <property type="entry name" value="P-loop_NTPase"/>
</dbReference>
<dbReference type="PROSITE" id="PS51061">
    <property type="entry name" value="R3H"/>
    <property type="match status" value="1"/>
</dbReference>
<evidence type="ECO:0000256" key="9">
    <source>
        <dbReference type="ARBA" id="ARBA00060772"/>
    </source>
</evidence>
<dbReference type="Gene3D" id="3.40.50.300">
    <property type="entry name" value="P-loop containing nucleotide triphosphate hydrolases"/>
    <property type="match status" value="2"/>
</dbReference>
<dbReference type="FunFam" id="3.40.50.300:FF:000860">
    <property type="entry name" value="DExH-box ATP-dependent RNA helicase DExH6"/>
    <property type="match status" value="1"/>
</dbReference>
<dbReference type="GO" id="GO:0004386">
    <property type="term" value="F:helicase activity"/>
    <property type="evidence" value="ECO:0000318"/>
    <property type="project" value="GO_Central"/>
</dbReference>
<evidence type="ECO:0000256" key="1">
    <source>
        <dbReference type="ARBA" id="ARBA00004123"/>
    </source>
</evidence>
<evidence type="ECO:0000256" key="5">
    <source>
        <dbReference type="ARBA" id="ARBA00022840"/>
    </source>
</evidence>
<dbReference type="InterPro" id="IPR011545">
    <property type="entry name" value="DEAD/DEAH_box_helicase_dom"/>
</dbReference>
<dbReference type="SUPFAM" id="SSF52540">
    <property type="entry name" value="P-loop containing nucleoside triphosphate hydrolases"/>
    <property type="match status" value="1"/>
</dbReference>
<dbReference type="PANTHER" id="PTHR18934:SF213">
    <property type="entry name" value="3'-5' RNA HELICASE YTHDC2"/>
    <property type="match status" value="1"/>
</dbReference>
<dbReference type="CDD" id="cd17917">
    <property type="entry name" value="DEXHc_RHA-like"/>
    <property type="match status" value="1"/>
</dbReference>
<accession>A0A9R0J9J6</accession>
<evidence type="ECO:0000259" key="12">
    <source>
        <dbReference type="PROSITE" id="PS51192"/>
    </source>
</evidence>
<feature type="domain" description="R3H" evidence="11">
    <location>
        <begin position="25"/>
        <end position="88"/>
    </location>
</feature>
<evidence type="ECO:0000259" key="11">
    <source>
        <dbReference type="PROSITE" id="PS51061"/>
    </source>
</evidence>
<dbReference type="CDD" id="cd18791">
    <property type="entry name" value="SF2_C_RHA"/>
    <property type="match status" value="1"/>
</dbReference>
<evidence type="ECO:0000256" key="2">
    <source>
        <dbReference type="ARBA" id="ARBA00022741"/>
    </source>
</evidence>
<proteinExistence type="inferred from homology"/>
<dbReference type="Pfam" id="PF00270">
    <property type="entry name" value="DEAD"/>
    <property type="match status" value="1"/>
</dbReference>
<dbReference type="OrthoDB" id="5600252at2759"/>
<keyword evidence="6" id="KW-0694">RNA-binding</keyword>
<feature type="domain" description="Helicase C-terminal" evidence="13">
    <location>
        <begin position="544"/>
        <end position="714"/>
    </location>
</feature>
<dbReference type="InterPro" id="IPR048333">
    <property type="entry name" value="HA2_WH"/>
</dbReference>
<dbReference type="GO" id="GO:0003677">
    <property type="term" value="F:DNA binding"/>
    <property type="evidence" value="ECO:0007669"/>
    <property type="project" value="UniProtKB-ARBA"/>
</dbReference>
<dbReference type="KEGG" id="soe:110802599"/>
<dbReference type="GO" id="GO:0003723">
    <property type="term" value="F:RNA binding"/>
    <property type="evidence" value="ECO:0000318"/>
    <property type="project" value="GO_Central"/>
</dbReference>
<dbReference type="FunFam" id="1.20.120.1080:FF:000011">
    <property type="entry name" value="DExH-box ATP-dependent RNA helicase DExH6"/>
    <property type="match status" value="1"/>
</dbReference>
<dbReference type="AlphaFoldDB" id="A0A9R0J9J6"/>
<dbReference type="PROSITE" id="PS51192">
    <property type="entry name" value="HELICASE_ATP_BIND_1"/>
    <property type="match status" value="1"/>
</dbReference>
<dbReference type="Pfam" id="PF07717">
    <property type="entry name" value="OB_NTP_bind"/>
    <property type="match status" value="1"/>
</dbReference>
<dbReference type="FunFam" id="3.30.1370.50:FF:000002">
    <property type="entry name" value="Immunoglobulin mu DNA-binding protein 2"/>
    <property type="match status" value="1"/>
</dbReference>
<dbReference type="InterPro" id="IPR014001">
    <property type="entry name" value="Helicase_ATP-bd"/>
</dbReference>